<dbReference type="PANTHER" id="PTHR43798">
    <property type="entry name" value="MONOACYLGLYCEROL LIPASE"/>
    <property type="match status" value="1"/>
</dbReference>
<dbReference type="InterPro" id="IPR029058">
    <property type="entry name" value="AB_hydrolase_fold"/>
</dbReference>
<reference evidence="1 2" key="1">
    <citation type="submission" date="2019-04" db="EMBL/GenBank/DDBJ databases">
        <title>Vagococcus sp. nov., isolated from faeces of yaks (Bos grunniens).</title>
        <authorList>
            <person name="Ge Y."/>
        </authorList>
    </citation>
    <scope>NUCLEOTIDE SEQUENCE [LARGE SCALE GENOMIC DNA]</scope>
    <source>
        <strain evidence="1 2">MN-17</strain>
    </source>
</reference>
<protein>
    <submittedName>
        <fullName evidence="1">Alpha/beta fold hydrolase</fullName>
    </submittedName>
</protein>
<keyword evidence="2" id="KW-1185">Reference proteome</keyword>
<keyword evidence="1" id="KW-0378">Hydrolase</keyword>
<dbReference type="Pfam" id="PF00561">
    <property type="entry name" value="Abhydrolase_1"/>
    <property type="match status" value="1"/>
</dbReference>
<dbReference type="GO" id="GO:0016020">
    <property type="term" value="C:membrane"/>
    <property type="evidence" value="ECO:0007669"/>
    <property type="project" value="TreeGrafter"/>
</dbReference>
<accession>A0A4D7CS70</accession>
<dbReference type="SUPFAM" id="SSF53474">
    <property type="entry name" value="alpha/beta-Hydrolases"/>
    <property type="match status" value="1"/>
</dbReference>
<dbReference type="InterPro" id="IPR050266">
    <property type="entry name" value="AB_hydrolase_sf"/>
</dbReference>
<organism evidence="1 2">
    <name type="scientific">Vagococcus zengguangii</name>
    <dbReference type="NCBI Taxonomy" id="2571750"/>
    <lineage>
        <taxon>Bacteria</taxon>
        <taxon>Bacillati</taxon>
        <taxon>Bacillota</taxon>
        <taxon>Bacilli</taxon>
        <taxon>Lactobacillales</taxon>
        <taxon>Enterococcaceae</taxon>
        <taxon>Vagococcus</taxon>
    </lineage>
</organism>
<gene>
    <name evidence="1" type="ORF">FA707_00265</name>
</gene>
<dbReference type="GO" id="GO:0016787">
    <property type="term" value="F:hydrolase activity"/>
    <property type="evidence" value="ECO:0007669"/>
    <property type="project" value="UniProtKB-KW"/>
</dbReference>
<evidence type="ECO:0000313" key="2">
    <source>
        <dbReference type="Proteomes" id="UP000298615"/>
    </source>
</evidence>
<dbReference type="OrthoDB" id="9805423at2"/>
<evidence type="ECO:0000313" key="1">
    <source>
        <dbReference type="EMBL" id="QCI85492.1"/>
    </source>
</evidence>
<dbReference type="AlphaFoldDB" id="A0A4D7CS70"/>
<dbReference type="PANTHER" id="PTHR43798:SF33">
    <property type="entry name" value="HYDROLASE, PUTATIVE (AFU_ORTHOLOGUE AFUA_2G14860)-RELATED"/>
    <property type="match status" value="1"/>
</dbReference>
<proteinExistence type="predicted"/>
<dbReference type="Proteomes" id="UP000298615">
    <property type="component" value="Chromosome"/>
</dbReference>
<name>A0A4D7CS70_9ENTE</name>
<dbReference type="Gene3D" id="3.40.50.1820">
    <property type="entry name" value="alpha/beta hydrolase"/>
    <property type="match status" value="1"/>
</dbReference>
<dbReference type="KEGG" id="vao:FA707_00265"/>
<dbReference type="InterPro" id="IPR000073">
    <property type="entry name" value="AB_hydrolase_1"/>
</dbReference>
<sequence>MFALHYGKDMKKVTAVDKQLVTRDGAVIAYQILGQTNKEVVLFLHGNSQNHHYFIKQKQRFSQQFKTIWLDTRDHGRSTNPQETLTFEMIVEDLHELVVREHITKLSMVGFSDGANVALLFAKYYPSYVKKLVLISPNVTVAGIKAFQRYKTELLLKVLRGLCLKKWARRVQLSLTDTGLSKDDLQQFTFPILLVQGERDVIYAGHLEKVAEQLSHAKLEIVNYTGHSVPFLRPRWFNERVLSFLNETTSVHIEKREL</sequence>
<dbReference type="EMBL" id="CP039712">
    <property type="protein sequence ID" value="QCI85492.1"/>
    <property type="molecule type" value="Genomic_DNA"/>
</dbReference>